<dbReference type="GO" id="GO:0003700">
    <property type="term" value="F:DNA-binding transcription factor activity"/>
    <property type="evidence" value="ECO:0007669"/>
    <property type="project" value="TreeGrafter"/>
</dbReference>
<comment type="caution">
    <text evidence="6">The sequence shown here is derived from an EMBL/GenBank/DDBJ whole genome shotgun (WGS) entry which is preliminary data.</text>
</comment>
<keyword evidence="2" id="KW-0238">DNA-binding</keyword>
<dbReference type="PROSITE" id="PS51077">
    <property type="entry name" value="HTH_ICLR"/>
    <property type="match status" value="1"/>
</dbReference>
<dbReference type="Proteomes" id="UP000245938">
    <property type="component" value="Unassembled WGS sequence"/>
</dbReference>
<dbReference type="InterPro" id="IPR029016">
    <property type="entry name" value="GAF-like_dom_sf"/>
</dbReference>
<dbReference type="PROSITE" id="PS51078">
    <property type="entry name" value="ICLR_ED"/>
    <property type="match status" value="1"/>
</dbReference>
<evidence type="ECO:0000256" key="2">
    <source>
        <dbReference type="ARBA" id="ARBA00023125"/>
    </source>
</evidence>
<dbReference type="EMBL" id="QFVR01000002">
    <property type="protein sequence ID" value="PWI26649.1"/>
    <property type="molecule type" value="Genomic_DNA"/>
</dbReference>
<dbReference type="InterPro" id="IPR050707">
    <property type="entry name" value="HTH_MetabolicPath_Reg"/>
</dbReference>
<name>A0A2U3AQ53_9BACL</name>
<feature type="domain" description="IclR-ED" evidence="5">
    <location>
        <begin position="72"/>
        <end position="261"/>
    </location>
</feature>
<dbReference type="Gene3D" id="1.10.10.10">
    <property type="entry name" value="Winged helix-like DNA-binding domain superfamily/Winged helix DNA-binding domain"/>
    <property type="match status" value="1"/>
</dbReference>
<dbReference type="InterPro" id="IPR011991">
    <property type="entry name" value="ArsR-like_HTH"/>
</dbReference>
<dbReference type="Pfam" id="PF09339">
    <property type="entry name" value="HTH_IclR"/>
    <property type="match status" value="1"/>
</dbReference>
<proteinExistence type="predicted"/>
<dbReference type="InterPro" id="IPR036388">
    <property type="entry name" value="WH-like_DNA-bd_sf"/>
</dbReference>
<dbReference type="Gene3D" id="3.30.450.40">
    <property type="match status" value="1"/>
</dbReference>
<dbReference type="GO" id="GO:0003677">
    <property type="term" value="F:DNA binding"/>
    <property type="evidence" value="ECO:0007669"/>
    <property type="project" value="UniProtKB-KW"/>
</dbReference>
<dbReference type="RefSeq" id="WP_109304820.1">
    <property type="nucleotide sequence ID" value="NZ_BJUF01000002.1"/>
</dbReference>
<accession>A0A2U3AQ53</accession>
<dbReference type="SUPFAM" id="SSF46785">
    <property type="entry name" value="Winged helix' DNA-binding domain"/>
    <property type="match status" value="1"/>
</dbReference>
<evidence type="ECO:0000313" key="7">
    <source>
        <dbReference type="Proteomes" id="UP000245938"/>
    </source>
</evidence>
<evidence type="ECO:0000256" key="1">
    <source>
        <dbReference type="ARBA" id="ARBA00023015"/>
    </source>
</evidence>
<dbReference type="InterPro" id="IPR014757">
    <property type="entry name" value="Tscrpt_reg_IclR_C"/>
</dbReference>
<reference evidence="6 7" key="1">
    <citation type="submission" date="2018-05" db="EMBL/GenBank/DDBJ databases">
        <title>Kurthia sibirica genome sequence.</title>
        <authorList>
            <person name="Maclea K.S."/>
            <person name="Goen A.E."/>
        </authorList>
    </citation>
    <scope>NUCLEOTIDE SEQUENCE [LARGE SCALE GENOMIC DNA]</scope>
    <source>
        <strain evidence="6 7">ATCC 49154</strain>
    </source>
</reference>
<dbReference type="PANTHER" id="PTHR30136:SF24">
    <property type="entry name" value="HTH-TYPE TRANSCRIPTIONAL REPRESSOR ALLR"/>
    <property type="match status" value="1"/>
</dbReference>
<dbReference type="GO" id="GO:0045892">
    <property type="term" value="P:negative regulation of DNA-templated transcription"/>
    <property type="evidence" value="ECO:0007669"/>
    <property type="project" value="TreeGrafter"/>
</dbReference>
<dbReference type="Pfam" id="PF01614">
    <property type="entry name" value="IclR_C"/>
    <property type="match status" value="1"/>
</dbReference>
<gene>
    <name evidence="6" type="ORF">DEX24_02490</name>
</gene>
<feature type="domain" description="HTH iclR-type" evidence="4">
    <location>
        <begin position="16"/>
        <end position="78"/>
    </location>
</feature>
<evidence type="ECO:0000256" key="3">
    <source>
        <dbReference type="ARBA" id="ARBA00023163"/>
    </source>
</evidence>
<evidence type="ECO:0000259" key="4">
    <source>
        <dbReference type="PROSITE" id="PS51077"/>
    </source>
</evidence>
<protein>
    <submittedName>
        <fullName evidence="6">IclR family transcriptional regulator</fullName>
    </submittedName>
</protein>
<dbReference type="CDD" id="cd00090">
    <property type="entry name" value="HTH_ARSR"/>
    <property type="match status" value="1"/>
</dbReference>
<keyword evidence="1" id="KW-0805">Transcription regulation</keyword>
<dbReference type="OrthoDB" id="9791752at2"/>
<organism evidence="6 7">
    <name type="scientific">Kurthia sibirica</name>
    <dbReference type="NCBI Taxonomy" id="202750"/>
    <lineage>
        <taxon>Bacteria</taxon>
        <taxon>Bacillati</taxon>
        <taxon>Bacillota</taxon>
        <taxon>Bacilli</taxon>
        <taxon>Bacillales</taxon>
        <taxon>Caryophanaceae</taxon>
        <taxon>Kurthia</taxon>
    </lineage>
</organism>
<evidence type="ECO:0000259" key="5">
    <source>
        <dbReference type="PROSITE" id="PS51078"/>
    </source>
</evidence>
<evidence type="ECO:0000313" key="6">
    <source>
        <dbReference type="EMBL" id="PWI26649.1"/>
    </source>
</evidence>
<dbReference type="SMART" id="SM00346">
    <property type="entry name" value="HTH_ICLR"/>
    <property type="match status" value="1"/>
</dbReference>
<dbReference type="SUPFAM" id="SSF55781">
    <property type="entry name" value="GAF domain-like"/>
    <property type="match status" value="1"/>
</dbReference>
<sequence>MKNNENIPKGKEVTTVQSVDRALNLLKIIANSSREMSVLELSEITGLNRTTVWRLVSSLEENGFIEKDYQTKGFQLSYGIAEIIPQNKIFDILIRHARPHLEQLKKLSGETAILSVPTYSGVLAINQVNTDYSIRLVDYTNSVAPLHCTSNGKLLLAYMDALNLKNYMQHSLEKFTELTITDEKVLRTELDEVKRSQFGYCRGEYNESENAISSVLIGEDQKIICFLTVGGPTFRFDDEKMEAMRPHLKKCILQLKNDLTLQKYM</sequence>
<keyword evidence="3" id="KW-0804">Transcription</keyword>
<dbReference type="InterPro" id="IPR036390">
    <property type="entry name" value="WH_DNA-bd_sf"/>
</dbReference>
<dbReference type="PANTHER" id="PTHR30136">
    <property type="entry name" value="HELIX-TURN-HELIX TRANSCRIPTIONAL REGULATOR, ICLR FAMILY"/>
    <property type="match status" value="1"/>
</dbReference>
<keyword evidence="7" id="KW-1185">Reference proteome</keyword>
<dbReference type="InterPro" id="IPR005471">
    <property type="entry name" value="Tscrpt_reg_IclR_N"/>
</dbReference>
<dbReference type="AlphaFoldDB" id="A0A2U3AQ53"/>